<dbReference type="EMBL" id="BART01025458">
    <property type="protein sequence ID" value="GAH01155.1"/>
    <property type="molecule type" value="Genomic_DNA"/>
</dbReference>
<comment type="caution">
    <text evidence="7">The sequence shown here is derived from an EMBL/GenBank/DDBJ whole genome shotgun (WGS) entry which is preliminary data.</text>
</comment>
<dbReference type="CDD" id="cd00495">
    <property type="entry name" value="Ribosomal_L25_TL5_CTC"/>
    <property type="match status" value="1"/>
</dbReference>
<dbReference type="AlphaFoldDB" id="X1CYN7"/>
<protein>
    <submittedName>
        <fullName evidence="7">Uncharacterized protein</fullName>
    </submittedName>
</protein>
<evidence type="ECO:0000256" key="2">
    <source>
        <dbReference type="ARBA" id="ARBA00022884"/>
    </source>
</evidence>
<dbReference type="Gene3D" id="2.40.240.10">
    <property type="entry name" value="Ribosomal Protein L25, Chain P"/>
    <property type="match status" value="1"/>
</dbReference>
<evidence type="ECO:0000256" key="1">
    <source>
        <dbReference type="ARBA" id="ARBA00022730"/>
    </source>
</evidence>
<dbReference type="InterPro" id="IPR037121">
    <property type="entry name" value="Ribosomal_bL25_C"/>
</dbReference>
<dbReference type="PANTHER" id="PTHR33284:SF1">
    <property type="entry name" value="RIBOSOMAL PROTEIN L25_GLN-TRNA SYNTHETASE, ANTI-CODON-BINDING DOMAIN-CONTAINING PROTEIN"/>
    <property type="match status" value="1"/>
</dbReference>
<accession>X1CYN7</accession>
<dbReference type="GO" id="GO:0008097">
    <property type="term" value="F:5S rRNA binding"/>
    <property type="evidence" value="ECO:0007669"/>
    <property type="project" value="InterPro"/>
</dbReference>
<dbReference type="InterPro" id="IPR011035">
    <property type="entry name" value="Ribosomal_bL25/Gln-tRNA_synth"/>
</dbReference>
<dbReference type="Pfam" id="PF14693">
    <property type="entry name" value="Ribosomal_TL5_C"/>
    <property type="match status" value="1"/>
</dbReference>
<keyword evidence="4" id="KW-0687">Ribonucleoprotein</keyword>
<dbReference type="GO" id="GO:0003735">
    <property type="term" value="F:structural constituent of ribosome"/>
    <property type="evidence" value="ECO:0007669"/>
    <property type="project" value="InterPro"/>
</dbReference>
<organism evidence="7">
    <name type="scientific">marine sediment metagenome</name>
    <dbReference type="NCBI Taxonomy" id="412755"/>
    <lineage>
        <taxon>unclassified sequences</taxon>
        <taxon>metagenomes</taxon>
        <taxon>ecological metagenomes</taxon>
    </lineage>
</organism>
<sequence>MENIALAVEKRNDSEIKSKASKRLRNKHYIPAVVYGLKEEPASIKIREKEFKDLLKGKSIYSLIFDLHIDGAKKNKKETVLIKEFQRDPITREFLNVDFLRIQMEKEIDTTVPIHIINEEEAVGIKEGGGVLQHGLKELHISCLPADIPDYIEYDIKDLDMGVAVRVSDI</sequence>
<reference evidence="7" key="1">
    <citation type="journal article" date="2014" name="Front. Microbiol.">
        <title>High frequency of phylogenetically diverse reductive dehalogenase-homologous genes in deep subseafloor sedimentary metagenomes.</title>
        <authorList>
            <person name="Kawai M."/>
            <person name="Futagami T."/>
            <person name="Toyoda A."/>
            <person name="Takaki Y."/>
            <person name="Nishi S."/>
            <person name="Hori S."/>
            <person name="Arai W."/>
            <person name="Tsubouchi T."/>
            <person name="Morono Y."/>
            <person name="Uchiyama I."/>
            <person name="Ito T."/>
            <person name="Fujiyama A."/>
            <person name="Inagaki F."/>
            <person name="Takami H."/>
        </authorList>
    </citation>
    <scope>NUCLEOTIDE SEQUENCE</scope>
    <source>
        <strain evidence="7">Expedition CK06-06</strain>
    </source>
</reference>
<dbReference type="Gene3D" id="2.170.120.20">
    <property type="entry name" value="Ribosomal protein L25, beta domain"/>
    <property type="match status" value="1"/>
</dbReference>
<evidence type="ECO:0000256" key="4">
    <source>
        <dbReference type="ARBA" id="ARBA00023274"/>
    </source>
</evidence>
<evidence type="ECO:0000313" key="7">
    <source>
        <dbReference type="EMBL" id="GAH01155.1"/>
    </source>
</evidence>
<evidence type="ECO:0000256" key="3">
    <source>
        <dbReference type="ARBA" id="ARBA00022980"/>
    </source>
</evidence>
<dbReference type="GO" id="GO:0006412">
    <property type="term" value="P:translation"/>
    <property type="evidence" value="ECO:0007669"/>
    <property type="project" value="InterPro"/>
</dbReference>
<proteinExistence type="inferred from homology"/>
<name>X1CYN7_9ZZZZ</name>
<dbReference type="InterPro" id="IPR001021">
    <property type="entry name" value="Ribosomal_bL25_long"/>
</dbReference>
<dbReference type="HAMAP" id="MF_01334">
    <property type="entry name" value="Ribosomal_bL25_CTC"/>
    <property type="match status" value="1"/>
</dbReference>
<feature type="domain" description="Large ribosomal subunit protein bL25 beta" evidence="6">
    <location>
        <begin position="107"/>
        <end position="170"/>
    </location>
</feature>
<dbReference type="SUPFAM" id="SSF50715">
    <property type="entry name" value="Ribosomal protein L25-like"/>
    <property type="match status" value="1"/>
</dbReference>
<dbReference type="GO" id="GO:0022625">
    <property type="term" value="C:cytosolic large ribosomal subunit"/>
    <property type="evidence" value="ECO:0007669"/>
    <property type="project" value="TreeGrafter"/>
</dbReference>
<dbReference type="InterPro" id="IPR020056">
    <property type="entry name" value="Rbsml_bL25/Gln-tRNA_synth_N"/>
</dbReference>
<dbReference type="InterPro" id="IPR020930">
    <property type="entry name" value="Ribosomal_uL5_bac-type"/>
</dbReference>
<keyword evidence="1" id="KW-0699">rRNA-binding</keyword>
<dbReference type="InterPro" id="IPR029751">
    <property type="entry name" value="Ribosomal_L25_dom"/>
</dbReference>
<keyword evidence="3" id="KW-0689">Ribosomal protein</keyword>
<dbReference type="InterPro" id="IPR020057">
    <property type="entry name" value="Ribosomal_bL25_b-dom"/>
</dbReference>
<evidence type="ECO:0000259" key="6">
    <source>
        <dbReference type="Pfam" id="PF14693"/>
    </source>
</evidence>
<gene>
    <name evidence="7" type="ORF">S01H4_45696</name>
</gene>
<keyword evidence="2" id="KW-0694">RNA-binding</keyword>
<evidence type="ECO:0000259" key="5">
    <source>
        <dbReference type="Pfam" id="PF01386"/>
    </source>
</evidence>
<feature type="domain" description="Large ribosomal subunit protein bL25 L25" evidence="5">
    <location>
        <begin position="6"/>
        <end position="99"/>
    </location>
</feature>
<dbReference type="NCBIfam" id="TIGR00731">
    <property type="entry name" value="bL25_bact_ctc"/>
    <property type="match status" value="1"/>
</dbReference>
<dbReference type="Pfam" id="PF01386">
    <property type="entry name" value="Ribosomal_L25p"/>
    <property type="match status" value="1"/>
</dbReference>
<dbReference type="PANTHER" id="PTHR33284">
    <property type="entry name" value="RIBOSOMAL PROTEIN L25/GLN-TRNA SYNTHETASE, ANTI-CODON-BINDING DOMAIN-CONTAINING PROTEIN"/>
    <property type="match status" value="1"/>
</dbReference>
<feature type="non-terminal residue" evidence="7">
    <location>
        <position position="170"/>
    </location>
</feature>